<dbReference type="InterPro" id="IPR007627">
    <property type="entry name" value="RNA_pol_sigma70_r2"/>
</dbReference>
<dbReference type="Proteomes" id="UP000670947">
    <property type="component" value="Unassembled WGS sequence"/>
</dbReference>
<dbReference type="Pfam" id="PF04542">
    <property type="entry name" value="Sigma70_r2"/>
    <property type="match status" value="1"/>
</dbReference>
<evidence type="ECO:0000259" key="3">
    <source>
        <dbReference type="Pfam" id="PF08281"/>
    </source>
</evidence>
<dbReference type="PANTHER" id="PTHR30173">
    <property type="entry name" value="SIGMA 19 FACTOR"/>
    <property type="match status" value="1"/>
</dbReference>
<reference evidence="4 5" key="1">
    <citation type="submission" date="2021-03" db="EMBL/GenBank/DDBJ databases">
        <title>Paenibacillus artemisicola MWE-103 whole genome sequence.</title>
        <authorList>
            <person name="Ham Y.J."/>
        </authorList>
    </citation>
    <scope>NUCLEOTIDE SEQUENCE [LARGE SCALE GENOMIC DNA]</scope>
    <source>
        <strain evidence="4 5">MWE-103</strain>
    </source>
</reference>
<comment type="caution">
    <text evidence="4">The sequence shown here is derived from an EMBL/GenBank/DDBJ whole genome shotgun (WGS) entry which is preliminary data.</text>
</comment>
<gene>
    <name evidence="4" type="primary">sigJ</name>
    <name evidence="4" type="ORF">I8J29_32655</name>
</gene>
<dbReference type="EMBL" id="JAGGDJ010000084">
    <property type="protein sequence ID" value="MBO7748924.1"/>
    <property type="molecule type" value="Genomic_DNA"/>
</dbReference>
<dbReference type="Gene3D" id="1.10.1740.10">
    <property type="match status" value="1"/>
</dbReference>
<dbReference type="InterPro" id="IPR013249">
    <property type="entry name" value="RNA_pol_sigma70_r4_t2"/>
</dbReference>
<dbReference type="Gene3D" id="3.10.450.50">
    <property type="match status" value="1"/>
</dbReference>
<feature type="domain" description="RNA polymerase sigma-70 region 2" evidence="2">
    <location>
        <begin position="10"/>
        <end position="75"/>
    </location>
</feature>
<protein>
    <submittedName>
        <fullName evidence="4">RNA polymerase sigma factor SigJ</fullName>
    </submittedName>
</protein>
<evidence type="ECO:0000313" key="4">
    <source>
        <dbReference type="EMBL" id="MBO7748924.1"/>
    </source>
</evidence>
<evidence type="ECO:0000256" key="1">
    <source>
        <dbReference type="ARBA" id="ARBA00011344"/>
    </source>
</evidence>
<dbReference type="InterPro" id="IPR014284">
    <property type="entry name" value="RNA_pol_sigma-70_dom"/>
</dbReference>
<feature type="domain" description="RNA polymerase sigma factor 70 region 4 type 2" evidence="3">
    <location>
        <begin position="124"/>
        <end position="174"/>
    </location>
</feature>
<dbReference type="InterPro" id="IPR013324">
    <property type="entry name" value="RNA_pol_sigma_r3/r4-like"/>
</dbReference>
<dbReference type="Gene3D" id="1.10.10.10">
    <property type="entry name" value="Winged helix-like DNA-binding domain superfamily/Winged helix DNA-binding domain"/>
    <property type="match status" value="1"/>
</dbReference>
<dbReference type="InterPro" id="IPR032710">
    <property type="entry name" value="NTF2-like_dom_sf"/>
</dbReference>
<dbReference type="SUPFAM" id="SSF88946">
    <property type="entry name" value="Sigma2 domain of RNA polymerase sigma factors"/>
    <property type="match status" value="1"/>
</dbReference>
<dbReference type="SUPFAM" id="SSF54427">
    <property type="entry name" value="NTF2-like"/>
    <property type="match status" value="1"/>
</dbReference>
<comment type="subunit">
    <text evidence="1">Interacts transiently with the RNA polymerase catalytic core formed by RpoA, RpoB, RpoC and RpoZ (2 alpha, 1 beta, 1 beta' and 1 omega subunit) to form the RNA polymerase holoenzyme that can initiate transcription.</text>
</comment>
<dbReference type="PANTHER" id="PTHR30173:SF36">
    <property type="entry name" value="ECF RNA POLYMERASE SIGMA FACTOR SIGJ"/>
    <property type="match status" value="1"/>
</dbReference>
<evidence type="ECO:0000313" key="5">
    <source>
        <dbReference type="Proteomes" id="UP000670947"/>
    </source>
</evidence>
<dbReference type="InterPro" id="IPR052704">
    <property type="entry name" value="ECF_Sigma-70_Domain"/>
</dbReference>
<proteinExistence type="predicted"/>
<dbReference type="InterPro" id="IPR036388">
    <property type="entry name" value="WH-like_DNA-bd_sf"/>
</dbReference>
<organism evidence="4 5">
    <name type="scientific">Paenibacillus artemisiicola</name>
    <dbReference type="NCBI Taxonomy" id="1172618"/>
    <lineage>
        <taxon>Bacteria</taxon>
        <taxon>Bacillati</taxon>
        <taxon>Bacillota</taxon>
        <taxon>Bacilli</taxon>
        <taxon>Bacillales</taxon>
        <taxon>Paenibacillaceae</taxon>
        <taxon>Paenibacillus</taxon>
    </lineage>
</organism>
<name>A0ABS3WKR6_9BACL</name>
<accession>A0ABS3WKR6</accession>
<dbReference type="Pfam" id="PF08281">
    <property type="entry name" value="Sigma70_r4_2"/>
    <property type="match status" value="1"/>
</dbReference>
<dbReference type="SUPFAM" id="SSF88659">
    <property type="entry name" value="Sigma3 and sigma4 domains of RNA polymerase sigma factors"/>
    <property type="match status" value="1"/>
</dbReference>
<keyword evidence="5" id="KW-1185">Reference proteome</keyword>
<evidence type="ECO:0000259" key="2">
    <source>
        <dbReference type="Pfam" id="PF04542"/>
    </source>
</evidence>
<dbReference type="NCBIfam" id="TIGR02937">
    <property type="entry name" value="sigma70-ECF"/>
    <property type="match status" value="1"/>
</dbReference>
<dbReference type="InterPro" id="IPR013325">
    <property type="entry name" value="RNA_pol_sigma_r2"/>
</dbReference>
<sequence>METNILTEELYASYKSLLFSLAYRMLGSVMDAEDIVHEAFLSLQGTEPGHVANVKAYLCKTVTNRCIDRLRSSQKQRELYVGPWLPEPLVADWPDAGGAGAGTAGGIGIDPYQAYARHEAVSTAYLLLLQQLSWTERAVFLLREVLQYDYDEIAAIVGKSAVNCRQIFHRARRAIHPEDEPKAPSPGLPGHQALVEQFAAALASGDIGRLLNVLSRDAALLSDGGGKVHAAVRPIVGAARVAGFLEGVLRKLEPGHSAKPALVGGELGLVTYAADGGVSGVVSFRVERDRIAEVYILVNPDKLARVR</sequence>
<dbReference type="RefSeq" id="WP_208851442.1">
    <property type="nucleotide sequence ID" value="NZ_JAGGDJ010000084.1"/>
</dbReference>
<dbReference type="NCBIfam" id="NF007214">
    <property type="entry name" value="PRK09636.1"/>
    <property type="match status" value="1"/>
</dbReference>